<organism evidence="2 3">
    <name type="scientific">Flavobacterium bomense</name>
    <dbReference type="NCBI Taxonomy" id="2497483"/>
    <lineage>
        <taxon>Bacteria</taxon>
        <taxon>Pseudomonadati</taxon>
        <taxon>Bacteroidota</taxon>
        <taxon>Flavobacteriia</taxon>
        <taxon>Flavobacteriales</taxon>
        <taxon>Flavobacteriaceae</taxon>
        <taxon>Flavobacterium</taxon>
    </lineage>
</organism>
<dbReference type="EMBL" id="RYDJ01000015">
    <property type="protein sequence ID" value="RTZ03026.1"/>
    <property type="molecule type" value="Genomic_DNA"/>
</dbReference>
<comment type="caution">
    <text evidence="2">The sequence shown here is derived from an EMBL/GenBank/DDBJ whole genome shotgun (WGS) entry which is preliminary data.</text>
</comment>
<dbReference type="Gene3D" id="3.30.530.80">
    <property type="match status" value="1"/>
</dbReference>
<evidence type="ECO:0000313" key="2">
    <source>
        <dbReference type="EMBL" id="RTZ03026.1"/>
    </source>
</evidence>
<gene>
    <name evidence="2" type="ORF">EKL98_12195</name>
</gene>
<evidence type="ECO:0000313" key="3">
    <source>
        <dbReference type="Proteomes" id="UP000280825"/>
    </source>
</evidence>
<proteinExistence type="predicted"/>
<dbReference type="AlphaFoldDB" id="A0A432CIH2"/>
<reference evidence="2 3" key="1">
    <citation type="submission" date="2018-12" db="EMBL/GenBank/DDBJ databases">
        <title>Flavobacterium sp. nov., isolated from glacier ice.</title>
        <authorList>
            <person name="Liu Q."/>
            <person name="Xin Y.-H."/>
        </authorList>
    </citation>
    <scope>NUCLEOTIDE SEQUENCE [LARGE SCALE GENOMIC DNA]</scope>
    <source>
        <strain evidence="2 3">RB1N8</strain>
    </source>
</reference>
<dbReference type="Proteomes" id="UP000280825">
    <property type="component" value="Unassembled WGS sequence"/>
</dbReference>
<name>A0A432CIH2_9FLAO</name>
<evidence type="ECO:0000259" key="1">
    <source>
        <dbReference type="Pfam" id="PF14730"/>
    </source>
</evidence>
<keyword evidence="3" id="KW-1185">Reference proteome</keyword>
<dbReference type="RefSeq" id="WP_126562673.1">
    <property type="nucleotide sequence ID" value="NZ_RYDJ01000015.1"/>
</dbReference>
<protein>
    <submittedName>
        <fullName evidence="2">DUF4468 domain-containing protein</fullName>
    </submittedName>
</protein>
<feature type="domain" description="DUF4468" evidence="1">
    <location>
        <begin position="36"/>
        <end position="118"/>
    </location>
</feature>
<dbReference type="InterPro" id="IPR027823">
    <property type="entry name" value="DUF4468"/>
</dbReference>
<dbReference type="Pfam" id="PF14730">
    <property type="entry name" value="DUF4468"/>
    <property type="match status" value="1"/>
</dbReference>
<accession>A0A432CIH2</accession>
<sequence length="193" mass="22577">MKKIILGLMVMLSVVSFGQEKEFSFTKEKGFTEYVVIDKNGQTDKELYQKALDWINETYKNPEKVILAKNENSYIRIEGMDSNISWMKVMGMTTYYSTKYEIEFYFKDGKVKFDISSVTTYTEPSKYVSGGWSKKYYYSMPLDEKTSDLIFKEDGTFRNNYRDIQTNIEYYNGLAKSLDAYLSGEAKSQTSNW</sequence>